<dbReference type="InterPro" id="IPR018119">
    <property type="entry name" value="Strictosidine_synth_cons-reg"/>
</dbReference>
<name>A0ABR2FPD9_9ROSI</name>
<organism evidence="6 7">
    <name type="scientific">Hibiscus sabdariffa</name>
    <name type="common">roselle</name>
    <dbReference type="NCBI Taxonomy" id="183260"/>
    <lineage>
        <taxon>Eukaryota</taxon>
        <taxon>Viridiplantae</taxon>
        <taxon>Streptophyta</taxon>
        <taxon>Embryophyta</taxon>
        <taxon>Tracheophyta</taxon>
        <taxon>Spermatophyta</taxon>
        <taxon>Magnoliopsida</taxon>
        <taxon>eudicotyledons</taxon>
        <taxon>Gunneridae</taxon>
        <taxon>Pentapetalae</taxon>
        <taxon>rosids</taxon>
        <taxon>malvids</taxon>
        <taxon>Malvales</taxon>
        <taxon>Malvaceae</taxon>
        <taxon>Malvoideae</taxon>
        <taxon>Hibiscus</taxon>
    </lineage>
</organism>
<keyword evidence="7" id="KW-1185">Reference proteome</keyword>
<keyword evidence="4" id="KW-0325">Glycoprotein</keyword>
<dbReference type="EMBL" id="JBBPBM010000005">
    <property type="protein sequence ID" value="KAK8583937.1"/>
    <property type="molecule type" value="Genomic_DNA"/>
</dbReference>
<evidence type="ECO:0000256" key="2">
    <source>
        <dbReference type="ARBA" id="ARBA00009191"/>
    </source>
</evidence>
<evidence type="ECO:0000313" key="7">
    <source>
        <dbReference type="Proteomes" id="UP001472677"/>
    </source>
</evidence>
<evidence type="ECO:0000259" key="5">
    <source>
        <dbReference type="Pfam" id="PF03088"/>
    </source>
</evidence>
<comment type="caution">
    <text evidence="6">The sequence shown here is derived from an EMBL/GenBank/DDBJ whole genome shotgun (WGS) entry which is preliminary data.</text>
</comment>
<comment type="subcellular location">
    <subcellularLocation>
        <location evidence="1">Vacuole</location>
    </subcellularLocation>
</comment>
<accession>A0ABR2FPD9</accession>
<dbReference type="Proteomes" id="UP001472677">
    <property type="component" value="Unassembled WGS sequence"/>
</dbReference>
<sequence>MLLSNFQSSGLEIAWIGLAPLKVEAFVWLLLRSRVPVKTELAKRSIIHSSAMFWGISLAFPQNPLDFFLAWPHLCSKIALDHMWGQLLSSHPMFTRTIQLPPTATGPESMAFELATGRFYVGVADGRILQYNGLTGFVEYGFTGGNRSKPLCDGITNPDLGRVCGRPFGLGLHYATNQLYVCDAYLGLMVLGSGTGGRLATPVSVGVEGVPYRFCNGLDVHQLSGNVFFSDSTTAYDLRDAEKGSASNDSTGRLLMYNPNTRRVTVLLKNLPGPSGVAVSQDGSYVLVSNYNANNTIKFWLMGPRADTYDIVNTQARPNNIQRTLMGDYWQAAAMLKQSTQTLVPIGQRINSLGSVIQTANFERWYGNNLISEVQEFRGSLYVASPSVNFIGVYTI</sequence>
<evidence type="ECO:0000256" key="3">
    <source>
        <dbReference type="ARBA" id="ARBA00022554"/>
    </source>
</evidence>
<gene>
    <name evidence="6" type="ORF">V6N12_068191</name>
</gene>
<dbReference type="InterPro" id="IPR011042">
    <property type="entry name" value="6-blade_b-propeller_TolB-like"/>
</dbReference>
<evidence type="ECO:0000256" key="4">
    <source>
        <dbReference type="ARBA" id="ARBA00023180"/>
    </source>
</evidence>
<evidence type="ECO:0000313" key="6">
    <source>
        <dbReference type="EMBL" id="KAK8583937.1"/>
    </source>
</evidence>
<dbReference type="Pfam" id="PF20067">
    <property type="entry name" value="SSL_N"/>
    <property type="match status" value="1"/>
</dbReference>
<dbReference type="Pfam" id="PF03088">
    <property type="entry name" value="Str_synth"/>
    <property type="match status" value="1"/>
</dbReference>
<dbReference type="PANTHER" id="PTHR10426">
    <property type="entry name" value="STRICTOSIDINE SYNTHASE-RELATED"/>
    <property type="match status" value="1"/>
</dbReference>
<feature type="domain" description="Strictosidine synthase conserved region" evidence="5">
    <location>
        <begin position="216"/>
        <end position="303"/>
    </location>
</feature>
<evidence type="ECO:0000256" key="1">
    <source>
        <dbReference type="ARBA" id="ARBA00004116"/>
    </source>
</evidence>
<proteinExistence type="inferred from homology"/>
<keyword evidence="3" id="KW-0926">Vacuole</keyword>
<protein>
    <recommendedName>
        <fullName evidence="5">Strictosidine synthase conserved region domain-containing protein</fullName>
    </recommendedName>
</protein>
<reference evidence="6 7" key="1">
    <citation type="journal article" date="2024" name="G3 (Bethesda)">
        <title>Genome assembly of Hibiscus sabdariffa L. provides insights into metabolisms of medicinal natural products.</title>
        <authorList>
            <person name="Kim T."/>
        </authorList>
    </citation>
    <scope>NUCLEOTIDE SEQUENCE [LARGE SCALE GENOMIC DNA]</scope>
    <source>
        <strain evidence="6">TK-2024</strain>
        <tissue evidence="6">Old leaves</tissue>
    </source>
</reference>
<comment type="similarity">
    <text evidence="2">Belongs to the strictosidine synthase family.</text>
</comment>
<dbReference type="SUPFAM" id="SSF63829">
    <property type="entry name" value="Calcium-dependent phosphotriesterase"/>
    <property type="match status" value="1"/>
</dbReference>
<dbReference type="PANTHER" id="PTHR10426:SF89">
    <property type="entry name" value="PROTEIN STRICTOSIDINE SYNTHASE-LIKE 12-LIKE"/>
    <property type="match status" value="1"/>
</dbReference>
<dbReference type="Gene3D" id="2.120.10.30">
    <property type="entry name" value="TolB, C-terminal domain"/>
    <property type="match status" value="1"/>
</dbReference>